<sequence length="122" mass="13454">MEIPVFFLFFVLLLLHYFSASFTLTIKTSITTDQLALLALKSHITDDLTKPWQAIGLPLPPIATGLGSLAGQTPLSHYLEPFSHGSYRNYCSTSGKPIIPPSFILQKQQFQGSLPNELAYLG</sequence>
<organism evidence="2 3">
    <name type="scientific">Quercus suber</name>
    <name type="common">Cork oak</name>
    <dbReference type="NCBI Taxonomy" id="58331"/>
    <lineage>
        <taxon>Eukaryota</taxon>
        <taxon>Viridiplantae</taxon>
        <taxon>Streptophyta</taxon>
        <taxon>Embryophyta</taxon>
        <taxon>Tracheophyta</taxon>
        <taxon>Spermatophyta</taxon>
        <taxon>Magnoliopsida</taxon>
        <taxon>eudicotyledons</taxon>
        <taxon>Gunneridae</taxon>
        <taxon>Pentapetalae</taxon>
        <taxon>rosids</taxon>
        <taxon>fabids</taxon>
        <taxon>Fagales</taxon>
        <taxon>Fagaceae</taxon>
        <taxon>Quercus</taxon>
    </lineage>
</organism>
<dbReference type="EMBL" id="PKMF04000246">
    <property type="protein sequence ID" value="KAK7841186.1"/>
    <property type="molecule type" value="Genomic_DNA"/>
</dbReference>
<dbReference type="Proteomes" id="UP000237347">
    <property type="component" value="Unassembled WGS sequence"/>
</dbReference>
<dbReference type="AlphaFoldDB" id="A0AAW0KR89"/>
<name>A0AAW0KR89_QUESU</name>
<reference evidence="2 3" key="1">
    <citation type="journal article" date="2018" name="Sci. Data">
        <title>The draft genome sequence of cork oak.</title>
        <authorList>
            <person name="Ramos A.M."/>
            <person name="Usie A."/>
            <person name="Barbosa P."/>
            <person name="Barros P.M."/>
            <person name="Capote T."/>
            <person name="Chaves I."/>
            <person name="Simoes F."/>
            <person name="Abreu I."/>
            <person name="Carrasquinho I."/>
            <person name="Faro C."/>
            <person name="Guimaraes J.B."/>
            <person name="Mendonca D."/>
            <person name="Nobrega F."/>
            <person name="Rodrigues L."/>
            <person name="Saibo N.J.M."/>
            <person name="Varela M.C."/>
            <person name="Egas C."/>
            <person name="Matos J."/>
            <person name="Miguel C.M."/>
            <person name="Oliveira M.M."/>
            <person name="Ricardo C.P."/>
            <person name="Goncalves S."/>
        </authorList>
    </citation>
    <scope>NUCLEOTIDE SEQUENCE [LARGE SCALE GENOMIC DNA]</scope>
    <source>
        <strain evidence="3">cv. HL8</strain>
    </source>
</reference>
<feature type="signal peptide" evidence="1">
    <location>
        <begin position="1"/>
        <end position="20"/>
    </location>
</feature>
<evidence type="ECO:0000313" key="3">
    <source>
        <dbReference type="Proteomes" id="UP000237347"/>
    </source>
</evidence>
<comment type="caution">
    <text evidence="2">The sequence shown here is derived from an EMBL/GenBank/DDBJ whole genome shotgun (WGS) entry which is preliminary data.</text>
</comment>
<protein>
    <submittedName>
        <fullName evidence="2">Uncharacterized protein</fullName>
    </submittedName>
</protein>
<keyword evidence="3" id="KW-1185">Reference proteome</keyword>
<evidence type="ECO:0000313" key="2">
    <source>
        <dbReference type="EMBL" id="KAK7841186.1"/>
    </source>
</evidence>
<feature type="chain" id="PRO_5043855559" evidence="1">
    <location>
        <begin position="21"/>
        <end position="122"/>
    </location>
</feature>
<evidence type="ECO:0000256" key="1">
    <source>
        <dbReference type="SAM" id="SignalP"/>
    </source>
</evidence>
<gene>
    <name evidence="2" type="ORF">CFP56_015708</name>
</gene>
<keyword evidence="1" id="KW-0732">Signal</keyword>
<proteinExistence type="predicted"/>
<accession>A0AAW0KR89</accession>